<feature type="binding site" evidence="5">
    <location>
        <position position="117"/>
    </location>
    <ligand>
        <name>substrate</name>
    </ligand>
</feature>
<gene>
    <name evidence="8" type="ORF">QR98_0007950</name>
</gene>
<dbReference type="GO" id="GO:0016491">
    <property type="term" value="F:oxidoreductase activity"/>
    <property type="evidence" value="ECO:0007669"/>
    <property type="project" value="UniProtKB-KW"/>
</dbReference>
<comment type="caution">
    <text evidence="8">The sequence shown here is derived from an EMBL/GenBank/DDBJ whole genome shotgun (WGS) entry which is preliminary data.</text>
</comment>
<dbReference type="EMBL" id="JXLN01001741">
    <property type="protein sequence ID" value="KPM02383.1"/>
    <property type="molecule type" value="Genomic_DNA"/>
</dbReference>
<evidence type="ECO:0000256" key="3">
    <source>
        <dbReference type="ARBA" id="ARBA00023002"/>
    </source>
</evidence>
<organism evidence="8 9">
    <name type="scientific">Sarcoptes scabiei</name>
    <name type="common">Itch mite</name>
    <name type="synonym">Acarus scabiei</name>
    <dbReference type="NCBI Taxonomy" id="52283"/>
    <lineage>
        <taxon>Eukaryota</taxon>
        <taxon>Metazoa</taxon>
        <taxon>Ecdysozoa</taxon>
        <taxon>Arthropoda</taxon>
        <taxon>Chelicerata</taxon>
        <taxon>Arachnida</taxon>
        <taxon>Acari</taxon>
        <taxon>Acariformes</taxon>
        <taxon>Sarcoptiformes</taxon>
        <taxon>Astigmata</taxon>
        <taxon>Psoroptidia</taxon>
        <taxon>Sarcoptoidea</taxon>
        <taxon>Sarcoptidae</taxon>
        <taxon>Sarcoptinae</taxon>
        <taxon>Sarcoptes</taxon>
    </lineage>
</organism>
<dbReference type="OrthoDB" id="416253at2759"/>
<evidence type="ECO:0000313" key="9">
    <source>
        <dbReference type="Proteomes" id="UP000616769"/>
    </source>
</evidence>
<evidence type="ECO:0000259" key="7">
    <source>
        <dbReference type="Pfam" id="PF00248"/>
    </source>
</evidence>
<dbReference type="PIRSF" id="PIRSF000097">
    <property type="entry name" value="AKR"/>
    <property type="match status" value="1"/>
</dbReference>
<name>A0A131ZUC6_SARSC</name>
<protein>
    <submittedName>
        <fullName evidence="8">Aldo-keto reductase-like protein 1</fullName>
    </submittedName>
</protein>
<feature type="active site" description="Proton donor" evidence="4">
    <location>
        <position position="55"/>
    </location>
</feature>
<dbReference type="InterPro" id="IPR023210">
    <property type="entry name" value="NADP_OxRdtase_dom"/>
</dbReference>
<sequence>MVNPESVTKVKFNNGKTAPAIGLGTWQSPPDGSVYRAVKTAIECGYRHLDCAYIYMNHKEVGQAIADSIASGTVTREDLFITSKIWMTFYRKDRVPLCMKQILEDLNLTYLDLTLIHWPMCLKQTDETEWPADDNDKLIEGDCDFIEAYQSLENLVDQGLTRSIGVSNFNEEQIERLLKVARIVPVCNQVESTPYLSQESLRAFCAERNILLTAYSPLGNPGSTFFPPGFIKKDLLNDPLVLRLAEKYKKNACQILLRYHIDRGMMVMAKSTNPERIKSNIDLFDFELDRSEIEELSALNQNYRTLEFHRGTFMKNYPF</sequence>
<evidence type="ECO:0000256" key="6">
    <source>
        <dbReference type="PIRSR" id="PIRSR000097-3"/>
    </source>
</evidence>
<dbReference type="InterPro" id="IPR036812">
    <property type="entry name" value="NAD(P)_OxRdtase_dom_sf"/>
</dbReference>
<evidence type="ECO:0000256" key="5">
    <source>
        <dbReference type="PIRSR" id="PIRSR000097-2"/>
    </source>
</evidence>
<dbReference type="Gene3D" id="3.20.20.100">
    <property type="entry name" value="NADP-dependent oxidoreductase domain"/>
    <property type="match status" value="1"/>
</dbReference>
<dbReference type="PROSITE" id="PS00063">
    <property type="entry name" value="ALDOKETO_REDUCTASE_3"/>
    <property type="match status" value="1"/>
</dbReference>
<dbReference type="PROSITE" id="PS00062">
    <property type="entry name" value="ALDOKETO_REDUCTASE_2"/>
    <property type="match status" value="1"/>
</dbReference>
<evidence type="ECO:0000256" key="4">
    <source>
        <dbReference type="PIRSR" id="PIRSR000097-1"/>
    </source>
</evidence>
<dbReference type="InterPro" id="IPR020471">
    <property type="entry name" value="AKR"/>
</dbReference>
<feature type="domain" description="NADP-dependent oxidoreductase" evidence="7">
    <location>
        <begin position="21"/>
        <end position="300"/>
    </location>
</feature>
<dbReference type="SUPFAM" id="SSF51430">
    <property type="entry name" value="NAD(P)-linked oxidoreductase"/>
    <property type="match status" value="1"/>
</dbReference>
<dbReference type="Proteomes" id="UP000616769">
    <property type="component" value="Unassembled WGS sequence"/>
</dbReference>
<dbReference type="InterPro" id="IPR018170">
    <property type="entry name" value="Aldo/ket_reductase_CS"/>
</dbReference>
<dbReference type="FunFam" id="3.20.20.100:FF:000006">
    <property type="entry name" value="Aldo-keto reductase family 1 member A1"/>
    <property type="match status" value="1"/>
</dbReference>
<dbReference type="Pfam" id="PF00248">
    <property type="entry name" value="Aldo_ket_red"/>
    <property type="match status" value="1"/>
</dbReference>
<evidence type="ECO:0000256" key="1">
    <source>
        <dbReference type="ARBA" id="ARBA00007905"/>
    </source>
</evidence>
<comment type="similarity">
    <text evidence="1">Belongs to the aldo/keto reductase family.</text>
</comment>
<keyword evidence="2" id="KW-0521">NADP</keyword>
<proteinExistence type="inferred from homology"/>
<evidence type="ECO:0000313" key="8">
    <source>
        <dbReference type="EMBL" id="KPM02383.1"/>
    </source>
</evidence>
<dbReference type="PANTHER" id="PTHR11732">
    <property type="entry name" value="ALDO/KETO REDUCTASE"/>
    <property type="match status" value="1"/>
</dbReference>
<reference evidence="8 9" key="1">
    <citation type="journal article" date="2015" name="Parasit. Vectors">
        <title>Draft genome of the scabies mite.</title>
        <authorList>
            <person name="Rider S.D.Jr."/>
            <person name="Morgan M.S."/>
            <person name="Arlian L.G."/>
        </authorList>
    </citation>
    <scope>NUCLEOTIDE SEQUENCE [LARGE SCALE GENOMIC DNA]</scope>
    <source>
        <strain evidence="8">Arlian Lab</strain>
    </source>
</reference>
<keyword evidence="3" id="KW-0560">Oxidoreductase</keyword>
<dbReference type="PRINTS" id="PR00069">
    <property type="entry name" value="ALDKETRDTASE"/>
</dbReference>
<dbReference type="AlphaFoldDB" id="A0A131ZUC6"/>
<accession>A0A131ZUC6</accession>
<feature type="site" description="Lowers pKa of active site Tyr" evidence="6">
    <location>
        <position position="84"/>
    </location>
</feature>
<dbReference type="VEuPathDB" id="VectorBase:SSCA000908"/>
<evidence type="ECO:0000256" key="2">
    <source>
        <dbReference type="ARBA" id="ARBA00022857"/>
    </source>
</evidence>